<name>A0ABU2VH04_9ACTN</name>
<feature type="region of interest" description="Disordered" evidence="1">
    <location>
        <begin position="26"/>
        <end position="45"/>
    </location>
</feature>
<accession>A0ABU2VH04</accession>
<dbReference type="EMBL" id="JAVREZ010000012">
    <property type="protein sequence ID" value="MDT0484525.1"/>
    <property type="molecule type" value="Genomic_DNA"/>
</dbReference>
<keyword evidence="2" id="KW-0732">Signal</keyword>
<gene>
    <name evidence="3" type="ORF">RNB18_30680</name>
</gene>
<evidence type="ECO:0008006" key="5">
    <source>
        <dbReference type="Google" id="ProtNLM"/>
    </source>
</evidence>
<feature type="chain" id="PRO_5045135401" description="Lipoprotein" evidence="2">
    <location>
        <begin position="27"/>
        <end position="176"/>
    </location>
</feature>
<dbReference type="PROSITE" id="PS51257">
    <property type="entry name" value="PROKAR_LIPOPROTEIN"/>
    <property type="match status" value="1"/>
</dbReference>
<dbReference type="RefSeq" id="WP_311717381.1">
    <property type="nucleotide sequence ID" value="NZ_JAVREZ010000012.1"/>
</dbReference>
<protein>
    <recommendedName>
        <fullName evidence="5">Lipoprotein</fullName>
    </recommendedName>
</protein>
<evidence type="ECO:0000256" key="2">
    <source>
        <dbReference type="SAM" id="SignalP"/>
    </source>
</evidence>
<evidence type="ECO:0000313" key="4">
    <source>
        <dbReference type="Proteomes" id="UP001183824"/>
    </source>
</evidence>
<sequence length="176" mass="18159">MKRTLTSTAATALLLAALAACSNSKADTSEPAASPDTAKHATPASKPLTASAAFDKISTSVQTAKQNGTVTAANDPNHLLGRPNQYTSKVTFSDSRIAAADVSGTEKGDVERGGAIEVFGNGAGAKARAKYIQTIVKGMPALTEYDYVRGTVLVRVSHYLTPSQADEYKAAVNGLG</sequence>
<evidence type="ECO:0000256" key="1">
    <source>
        <dbReference type="SAM" id="MobiDB-lite"/>
    </source>
</evidence>
<feature type="signal peptide" evidence="2">
    <location>
        <begin position="1"/>
        <end position="26"/>
    </location>
</feature>
<organism evidence="3 4">
    <name type="scientific">Streptomyces doebereineriae</name>
    <dbReference type="NCBI Taxonomy" id="3075528"/>
    <lineage>
        <taxon>Bacteria</taxon>
        <taxon>Bacillati</taxon>
        <taxon>Actinomycetota</taxon>
        <taxon>Actinomycetes</taxon>
        <taxon>Kitasatosporales</taxon>
        <taxon>Streptomycetaceae</taxon>
        <taxon>Streptomyces</taxon>
    </lineage>
</organism>
<proteinExistence type="predicted"/>
<comment type="caution">
    <text evidence="3">The sequence shown here is derived from an EMBL/GenBank/DDBJ whole genome shotgun (WGS) entry which is preliminary data.</text>
</comment>
<evidence type="ECO:0000313" key="3">
    <source>
        <dbReference type="EMBL" id="MDT0484525.1"/>
    </source>
</evidence>
<reference evidence="4" key="1">
    <citation type="submission" date="2023-07" db="EMBL/GenBank/DDBJ databases">
        <title>30 novel species of actinomycetes from the DSMZ collection.</title>
        <authorList>
            <person name="Nouioui I."/>
        </authorList>
    </citation>
    <scope>NUCLEOTIDE SEQUENCE [LARGE SCALE GENOMIC DNA]</scope>
    <source>
        <strain evidence="4">DSM 41640</strain>
    </source>
</reference>
<keyword evidence="4" id="KW-1185">Reference proteome</keyword>
<dbReference type="Proteomes" id="UP001183824">
    <property type="component" value="Unassembled WGS sequence"/>
</dbReference>